<protein>
    <recommendedName>
        <fullName evidence="3">DDE Tnp4 domain-containing protein</fullName>
    </recommendedName>
</protein>
<feature type="domain" description="DDE Tnp4" evidence="3">
    <location>
        <begin position="39"/>
        <end position="165"/>
    </location>
</feature>
<dbReference type="AlphaFoldDB" id="A0A7R9HC65"/>
<evidence type="ECO:0000256" key="2">
    <source>
        <dbReference type="ARBA" id="ARBA00022723"/>
    </source>
</evidence>
<comment type="cofactor">
    <cofactor evidence="1">
        <name>a divalent metal cation</name>
        <dbReference type="ChEBI" id="CHEBI:60240"/>
    </cofactor>
</comment>
<dbReference type="EMBL" id="OD010302">
    <property type="protein sequence ID" value="CAD7416021.1"/>
    <property type="molecule type" value="Genomic_DNA"/>
</dbReference>
<organism evidence="4">
    <name type="scientific">Timema poppense</name>
    <name type="common">Walking stick</name>
    <dbReference type="NCBI Taxonomy" id="170557"/>
    <lineage>
        <taxon>Eukaryota</taxon>
        <taxon>Metazoa</taxon>
        <taxon>Ecdysozoa</taxon>
        <taxon>Arthropoda</taxon>
        <taxon>Hexapoda</taxon>
        <taxon>Insecta</taxon>
        <taxon>Pterygota</taxon>
        <taxon>Neoptera</taxon>
        <taxon>Polyneoptera</taxon>
        <taxon>Phasmatodea</taxon>
        <taxon>Timematodea</taxon>
        <taxon>Timematoidea</taxon>
        <taxon>Timematidae</taxon>
        <taxon>Timema</taxon>
    </lineage>
</organism>
<dbReference type="GO" id="GO:0046872">
    <property type="term" value="F:metal ion binding"/>
    <property type="evidence" value="ECO:0007669"/>
    <property type="project" value="UniProtKB-KW"/>
</dbReference>
<gene>
    <name evidence="4" type="ORF">TPSB3V08_LOCUS10740</name>
</gene>
<accession>A0A7R9HC65</accession>
<evidence type="ECO:0000259" key="3">
    <source>
        <dbReference type="Pfam" id="PF13359"/>
    </source>
</evidence>
<proteinExistence type="predicted"/>
<reference evidence="4" key="1">
    <citation type="submission" date="2020-11" db="EMBL/GenBank/DDBJ databases">
        <authorList>
            <person name="Tran Van P."/>
        </authorList>
    </citation>
    <scope>NUCLEOTIDE SEQUENCE</scope>
</reference>
<sequence length="277" mass="30825">MSKDSYLELVKMVAPTIQKMDTNMRECVTAEERILITLRYLATRLIGPGYAGRKNDGGIFNASAMKFWMTHGGFDITSPSPLRYDETNRPFPYYFVGDEAFPCSRNLMRPYAKRTLDNVLSRRRKTIEYAFGMAAEEFAVLNGPIRCRESGAVIDIVKAACVLHNYVHKREGMDYRPPDTGEDNEMTGVAINMTRQLLTHVRLPYTPTSERSPNGCMCDWVENHVAKQSARARRALGISTASGAPASASLVSAGIIFSSRPLSEECDHRAVGSVSQP</sequence>
<evidence type="ECO:0000256" key="1">
    <source>
        <dbReference type="ARBA" id="ARBA00001968"/>
    </source>
</evidence>
<dbReference type="Pfam" id="PF13359">
    <property type="entry name" value="DDE_Tnp_4"/>
    <property type="match status" value="1"/>
</dbReference>
<name>A0A7R9HC65_TIMPO</name>
<keyword evidence="2" id="KW-0479">Metal-binding</keyword>
<dbReference type="InterPro" id="IPR027806">
    <property type="entry name" value="HARBI1_dom"/>
</dbReference>
<evidence type="ECO:0000313" key="4">
    <source>
        <dbReference type="EMBL" id="CAD7416021.1"/>
    </source>
</evidence>